<dbReference type="PANTHER" id="PTHR48050:SF13">
    <property type="entry name" value="STEROL 3-BETA-GLUCOSYLTRANSFERASE UGT80A2"/>
    <property type="match status" value="1"/>
</dbReference>
<evidence type="ECO:0000313" key="4">
    <source>
        <dbReference type="Proteomes" id="UP001501237"/>
    </source>
</evidence>
<dbReference type="RefSeq" id="WP_344835827.1">
    <property type="nucleotide sequence ID" value="NZ_BAAAUV010000023.1"/>
</dbReference>
<gene>
    <name evidence="3" type="ORF">GCM10010468_64640</name>
</gene>
<dbReference type="InterPro" id="IPR050426">
    <property type="entry name" value="Glycosyltransferase_28"/>
</dbReference>
<accession>A0ABP6QI64</accession>
<feature type="domain" description="Erythromycin biosynthesis protein CIII-like C-terminal" evidence="2">
    <location>
        <begin position="295"/>
        <end position="388"/>
    </location>
</feature>
<dbReference type="CDD" id="cd03784">
    <property type="entry name" value="GT1_Gtf-like"/>
    <property type="match status" value="1"/>
</dbReference>
<dbReference type="InterPro" id="IPR002213">
    <property type="entry name" value="UDP_glucos_trans"/>
</dbReference>
<dbReference type="Pfam" id="PF03033">
    <property type="entry name" value="Glyco_transf_28"/>
    <property type="match status" value="1"/>
</dbReference>
<evidence type="ECO:0000259" key="2">
    <source>
        <dbReference type="Pfam" id="PF06722"/>
    </source>
</evidence>
<feature type="domain" description="Glycosyltransferase family 28 N-terminal" evidence="1">
    <location>
        <begin position="4"/>
        <end position="116"/>
    </location>
</feature>
<evidence type="ECO:0000313" key="3">
    <source>
        <dbReference type="EMBL" id="GAA3232643.1"/>
    </source>
</evidence>
<sequence length="417" mass="45174">MKALLLTVGSQGDVQPFVALADRLRKGGHEVLLAAPQLFQGLAEAHEIPFAPLGLDMLKVSDAIEDAHGVRQFLRFARALGRIAPDALDAAHAAARGEFDVVVHHPLLPIGHHLAEFAGARSVVALPTPAALPTRAFPSPVWAMPVPFPRASYRMASRLVRSQWGGDLDRWRHETLDLPRRPGWRDPLLRPGGEPATVLHAFSAHVLPRPNDWPAAAHITGYWNLGAREHLPGRRLREFLDAGEPPIFIGFGSTPLKDPQGTAAAVAEAAGRVGARALISGGYKGMRGITSTDRLHVIRSVPHDWLFPRCAAVVHHGGAGTTGTAATCGIPQVITPVGIDQPFWARRMRDLGVAPKAPRLRAISARTLAPALDQVLHDEEIRYRAQDLGRRIRLEDGTGRAVALLTELLQPKLAVQR</sequence>
<dbReference type="PANTHER" id="PTHR48050">
    <property type="entry name" value="STEROL 3-BETA-GLUCOSYLTRANSFERASE"/>
    <property type="match status" value="1"/>
</dbReference>
<dbReference type="Pfam" id="PF06722">
    <property type="entry name" value="EryCIII-like_C"/>
    <property type="match status" value="1"/>
</dbReference>
<dbReference type="EMBL" id="BAAAUV010000023">
    <property type="protein sequence ID" value="GAA3232643.1"/>
    <property type="molecule type" value="Genomic_DNA"/>
</dbReference>
<dbReference type="InterPro" id="IPR004276">
    <property type="entry name" value="GlycoTrans_28_N"/>
</dbReference>
<dbReference type="Proteomes" id="UP001501237">
    <property type="component" value="Unassembled WGS sequence"/>
</dbReference>
<comment type="caution">
    <text evidence="3">The sequence shown here is derived from an EMBL/GenBank/DDBJ whole genome shotgun (WGS) entry which is preliminary data.</text>
</comment>
<dbReference type="Gene3D" id="3.40.50.2000">
    <property type="entry name" value="Glycogen Phosphorylase B"/>
    <property type="match status" value="2"/>
</dbReference>
<organism evidence="3 4">
    <name type="scientific">Actinocorallia longicatena</name>
    <dbReference type="NCBI Taxonomy" id="111803"/>
    <lineage>
        <taxon>Bacteria</taxon>
        <taxon>Bacillati</taxon>
        <taxon>Actinomycetota</taxon>
        <taxon>Actinomycetes</taxon>
        <taxon>Streptosporangiales</taxon>
        <taxon>Thermomonosporaceae</taxon>
        <taxon>Actinocorallia</taxon>
    </lineage>
</organism>
<dbReference type="SUPFAM" id="SSF53756">
    <property type="entry name" value="UDP-Glycosyltransferase/glycogen phosphorylase"/>
    <property type="match status" value="1"/>
</dbReference>
<proteinExistence type="predicted"/>
<evidence type="ECO:0000259" key="1">
    <source>
        <dbReference type="Pfam" id="PF03033"/>
    </source>
</evidence>
<keyword evidence="4" id="KW-1185">Reference proteome</keyword>
<reference evidence="4" key="1">
    <citation type="journal article" date="2019" name="Int. J. Syst. Evol. Microbiol.">
        <title>The Global Catalogue of Microorganisms (GCM) 10K type strain sequencing project: providing services to taxonomists for standard genome sequencing and annotation.</title>
        <authorList>
            <consortium name="The Broad Institute Genomics Platform"/>
            <consortium name="The Broad Institute Genome Sequencing Center for Infectious Disease"/>
            <person name="Wu L."/>
            <person name="Ma J."/>
        </authorList>
    </citation>
    <scope>NUCLEOTIDE SEQUENCE [LARGE SCALE GENOMIC DNA]</scope>
    <source>
        <strain evidence="4">JCM 9377</strain>
    </source>
</reference>
<dbReference type="InterPro" id="IPR010610">
    <property type="entry name" value="EryCIII-like_C"/>
</dbReference>
<name>A0ABP6QI64_9ACTN</name>
<protein>
    <submittedName>
        <fullName evidence="3">Glycosyltransferase</fullName>
    </submittedName>
</protein>